<dbReference type="PANTHER" id="PTHR43436:SF1">
    <property type="entry name" value="TRANSCRIPTIONAL REGULATORY PROTEIN"/>
    <property type="match status" value="1"/>
</dbReference>
<dbReference type="EMBL" id="FMXQ01000006">
    <property type="protein sequence ID" value="SDB41543.1"/>
    <property type="molecule type" value="Genomic_DNA"/>
</dbReference>
<organism evidence="4 5">
    <name type="scientific">Bauldia litoralis</name>
    <dbReference type="NCBI Taxonomy" id="665467"/>
    <lineage>
        <taxon>Bacteria</taxon>
        <taxon>Pseudomonadati</taxon>
        <taxon>Pseudomonadota</taxon>
        <taxon>Alphaproteobacteria</taxon>
        <taxon>Hyphomicrobiales</taxon>
        <taxon>Kaistiaceae</taxon>
        <taxon>Bauldia</taxon>
    </lineage>
</organism>
<evidence type="ECO:0000313" key="4">
    <source>
        <dbReference type="EMBL" id="SDB41543.1"/>
    </source>
</evidence>
<keyword evidence="1" id="KW-0805">Transcription regulation</keyword>
<sequence length="308" mass="33280">MSAPTGGCIEIGMDHLSELKALIVRHCAGGRAVSANPRLVLLNAPRTTRPGPALYQPTFFLAVQGRKRLVVGDRVIEYDSAKSLMVSIDLPVTAAICEASPEKPYLAVGLSLDRAAIAAMLLEMPGQDDGRLASIAVAPVTAEILDPMLRLTRLLDRPEDIPVLAPLAEREILYRLLQGPQGPVLRQIALRDSRLSRIAKAIDWIRGHYQEPLKVGPLAEIAGMSQSSFHRHFKAATAMSPLQYQKQIRLQEARSLLLGQSASAGHVAFAVGYESSSQFTREYARLFGAPPARDAARLRGSPVDAAGP</sequence>
<gene>
    <name evidence="4" type="ORF">SAMN02982931_03163</name>
</gene>
<dbReference type="STRING" id="665467.SAMN02982931_03163"/>
<dbReference type="Gene3D" id="1.10.10.60">
    <property type="entry name" value="Homeodomain-like"/>
    <property type="match status" value="2"/>
</dbReference>
<keyword evidence="2" id="KW-0804">Transcription</keyword>
<dbReference type="PANTHER" id="PTHR43436">
    <property type="entry name" value="ARAC-FAMILY TRANSCRIPTIONAL REGULATOR"/>
    <property type="match status" value="1"/>
</dbReference>
<dbReference type="GO" id="GO:0003700">
    <property type="term" value="F:DNA-binding transcription factor activity"/>
    <property type="evidence" value="ECO:0007669"/>
    <property type="project" value="InterPro"/>
</dbReference>
<dbReference type="InterPro" id="IPR009057">
    <property type="entry name" value="Homeodomain-like_sf"/>
</dbReference>
<accession>A0A1G6D8R9</accession>
<evidence type="ECO:0000259" key="3">
    <source>
        <dbReference type="PROSITE" id="PS01124"/>
    </source>
</evidence>
<dbReference type="InterPro" id="IPR018060">
    <property type="entry name" value="HTH_AraC"/>
</dbReference>
<dbReference type="Pfam" id="PF12833">
    <property type="entry name" value="HTH_18"/>
    <property type="match status" value="1"/>
</dbReference>
<dbReference type="SMART" id="SM00342">
    <property type="entry name" value="HTH_ARAC"/>
    <property type="match status" value="1"/>
</dbReference>
<dbReference type="GO" id="GO:0043565">
    <property type="term" value="F:sequence-specific DNA binding"/>
    <property type="evidence" value="ECO:0007669"/>
    <property type="project" value="InterPro"/>
</dbReference>
<reference evidence="4 5" key="1">
    <citation type="submission" date="2016-10" db="EMBL/GenBank/DDBJ databases">
        <authorList>
            <person name="de Groot N.N."/>
        </authorList>
    </citation>
    <scope>NUCLEOTIDE SEQUENCE [LARGE SCALE GENOMIC DNA]</scope>
    <source>
        <strain evidence="4 5">ATCC 35022</strain>
    </source>
</reference>
<dbReference type="AlphaFoldDB" id="A0A1G6D8R9"/>
<name>A0A1G6D8R9_9HYPH</name>
<protein>
    <submittedName>
        <fullName evidence="4">Transcriptional regulator, AraC family</fullName>
    </submittedName>
</protein>
<evidence type="ECO:0000313" key="5">
    <source>
        <dbReference type="Proteomes" id="UP000199071"/>
    </source>
</evidence>
<dbReference type="SUPFAM" id="SSF46689">
    <property type="entry name" value="Homeodomain-like"/>
    <property type="match status" value="2"/>
</dbReference>
<keyword evidence="5" id="KW-1185">Reference proteome</keyword>
<evidence type="ECO:0000256" key="1">
    <source>
        <dbReference type="ARBA" id="ARBA00023015"/>
    </source>
</evidence>
<dbReference type="Proteomes" id="UP000199071">
    <property type="component" value="Unassembled WGS sequence"/>
</dbReference>
<feature type="domain" description="HTH araC/xylS-type" evidence="3">
    <location>
        <begin position="199"/>
        <end position="297"/>
    </location>
</feature>
<dbReference type="InterPro" id="IPR009594">
    <property type="entry name" value="Tscrpt_reg_HTH_AraC_N"/>
</dbReference>
<evidence type="ECO:0000256" key="2">
    <source>
        <dbReference type="ARBA" id="ARBA00023163"/>
    </source>
</evidence>
<proteinExistence type="predicted"/>
<dbReference type="Pfam" id="PF06719">
    <property type="entry name" value="AraC_N"/>
    <property type="match status" value="1"/>
</dbReference>
<dbReference type="PROSITE" id="PS01124">
    <property type="entry name" value="HTH_ARAC_FAMILY_2"/>
    <property type="match status" value="1"/>
</dbReference>